<evidence type="ECO:0008006" key="4">
    <source>
        <dbReference type="Google" id="ProtNLM"/>
    </source>
</evidence>
<feature type="signal peptide" evidence="1">
    <location>
        <begin position="1"/>
        <end position="22"/>
    </location>
</feature>
<evidence type="ECO:0000313" key="3">
    <source>
        <dbReference type="Proteomes" id="UP001161389"/>
    </source>
</evidence>
<comment type="caution">
    <text evidence="2">The sequence shown here is derived from an EMBL/GenBank/DDBJ whole genome shotgun (WGS) entry which is preliminary data.</text>
</comment>
<accession>A0AA37W4T8</accession>
<organism evidence="2 3">
    <name type="scientific">Litoribrevibacter albus</name>
    <dbReference type="NCBI Taxonomy" id="1473156"/>
    <lineage>
        <taxon>Bacteria</taxon>
        <taxon>Pseudomonadati</taxon>
        <taxon>Pseudomonadota</taxon>
        <taxon>Gammaproteobacteria</taxon>
        <taxon>Oceanospirillales</taxon>
        <taxon>Oceanospirillaceae</taxon>
        <taxon>Litoribrevibacter</taxon>
    </lineage>
</organism>
<protein>
    <recommendedName>
        <fullName evidence="4">HEAT repeat domain-containing protein</fullName>
    </recommendedName>
</protein>
<dbReference type="Proteomes" id="UP001161389">
    <property type="component" value="Unassembled WGS sequence"/>
</dbReference>
<name>A0AA37W4T8_9GAMM</name>
<reference evidence="2" key="2">
    <citation type="submission" date="2023-01" db="EMBL/GenBank/DDBJ databases">
        <title>Draft genome sequence of Litoribrevibacter albus strain NBRC 110071.</title>
        <authorList>
            <person name="Sun Q."/>
            <person name="Mori K."/>
        </authorList>
    </citation>
    <scope>NUCLEOTIDE SEQUENCE</scope>
    <source>
        <strain evidence="2">NBRC 110071</strain>
    </source>
</reference>
<keyword evidence="1" id="KW-0732">Signal</keyword>
<feature type="chain" id="PRO_5041464461" description="HEAT repeat domain-containing protein" evidence="1">
    <location>
        <begin position="23"/>
        <end position="615"/>
    </location>
</feature>
<proteinExistence type="predicted"/>
<evidence type="ECO:0000256" key="1">
    <source>
        <dbReference type="SAM" id="SignalP"/>
    </source>
</evidence>
<evidence type="ECO:0000313" key="2">
    <source>
        <dbReference type="EMBL" id="GLQ30447.1"/>
    </source>
</evidence>
<keyword evidence="3" id="KW-1185">Reference proteome</keyword>
<dbReference type="RefSeq" id="WP_284379319.1">
    <property type="nucleotide sequence ID" value="NZ_BSNM01000003.1"/>
</dbReference>
<dbReference type="EMBL" id="BSNM01000003">
    <property type="protein sequence ID" value="GLQ30447.1"/>
    <property type="molecule type" value="Genomic_DNA"/>
</dbReference>
<reference evidence="2" key="1">
    <citation type="journal article" date="2014" name="Int. J. Syst. Evol. Microbiol.">
        <title>Complete genome sequence of Corynebacterium casei LMG S-19264T (=DSM 44701T), isolated from a smear-ripened cheese.</title>
        <authorList>
            <consortium name="US DOE Joint Genome Institute (JGI-PGF)"/>
            <person name="Walter F."/>
            <person name="Albersmeier A."/>
            <person name="Kalinowski J."/>
            <person name="Ruckert C."/>
        </authorList>
    </citation>
    <scope>NUCLEOTIDE SEQUENCE</scope>
    <source>
        <strain evidence="2">NBRC 110071</strain>
    </source>
</reference>
<gene>
    <name evidence="2" type="ORF">GCM10007876_09250</name>
</gene>
<dbReference type="AlphaFoldDB" id="A0AA37W4T8"/>
<sequence length="615" mass="70196">MRNLFSFSLLVCFSFFSFLAQAATETFIREYTYNASENDSKVSARKAALQQLQVMVIQEVGVQVRSSFEVEDHVTNDELSRDVQAHYGTYAKALTKSVILEEKWNGESFYIKAEIFVDTDQVGQQLQRMAKPPAVAAKDPCKLKEEQAFDLIKNSHRKEKVEALVELALSNPIDEGCNAWQLSVMNQFRLMDLDDDRYRAYIFEQAKKESTSFQGDLLIRVLQYALRIKALTEEEWQMVVDILPGTDRSTAYSLVSLLINYAQIDDAEGLSKYSLESNNRKQTQDALKEKLDTLFELAKDDRLGMDDKLSPSEYAMRVLTQLPNKNFLLTPDYYQKMKSVMTADDHRKLIKPFSSALTKRLDDPSLQLFLSYFEQLESDKNVARTMHGLIQRLDREARKQENDFQRVALVNLMAVDKVKMSEILLAMTTNQREKDLWFIRFDLPNSPACRVEACAAMLFDQDKRTQQQAAEYLEAYGDRAKPAEDLVIKKLTRVRALTKFEEPRYITSNLIQVLGNINASSTAAYELMVWGLGGITKEVQDVSVRVMTRVGAKALPVMIEAYPKASQSAQRRIINVIGTFKTKQSDAQIFLASITPANEYIRFAIEDAQISLVPQ</sequence>